<dbReference type="RefSeq" id="WP_193181352.1">
    <property type="nucleotide sequence ID" value="NZ_JACVXA010000015.1"/>
</dbReference>
<proteinExistence type="predicted"/>
<feature type="domain" description="Polysaccharide chain length determinant N-terminal" evidence="8">
    <location>
        <begin position="2"/>
        <end position="79"/>
    </location>
</feature>
<organism evidence="10 11">
    <name type="scientific">Mangrovicoccus algicola</name>
    <dbReference type="NCBI Taxonomy" id="2771008"/>
    <lineage>
        <taxon>Bacteria</taxon>
        <taxon>Pseudomonadati</taxon>
        <taxon>Pseudomonadota</taxon>
        <taxon>Alphaproteobacteria</taxon>
        <taxon>Rhodobacterales</taxon>
        <taxon>Paracoccaceae</taxon>
        <taxon>Mangrovicoccus</taxon>
    </lineage>
</organism>
<keyword evidence="4 7" id="KW-1133">Transmembrane helix</keyword>
<dbReference type="Pfam" id="PF02706">
    <property type="entry name" value="Wzz"/>
    <property type="match status" value="1"/>
</dbReference>
<evidence type="ECO:0000256" key="5">
    <source>
        <dbReference type="ARBA" id="ARBA00023136"/>
    </source>
</evidence>
<evidence type="ECO:0000256" key="6">
    <source>
        <dbReference type="SAM" id="Coils"/>
    </source>
</evidence>
<dbReference type="Proteomes" id="UP000609121">
    <property type="component" value="Unassembled WGS sequence"/>
</dbReference>
<evidence type="ECO:0000259" key="8">
    <source>
        <dbReference type="Pfam" id="PF02706"/>
    </source>
</evidence>
<dbReference type="EMBL" id="JACVXA010000015">
    <property type="protein sequence ID" value="MBE3638052.1"/>
    <property type="molecule type" value="Genomic_DNA"/>
</dbReference>
<evidence type="ECO:0000313" key="11">
    <source>
        <dbReference type="Proteomes" id="UP000609121"/>
    </source>
</evidence>
<accession>A0A8J7CWQ4</accession>
<dbReference type="InterPro" id="IPR032807">
    <property type="entry name" value="GNVR"/>
</dbReference>
<comment type="subcellular location">
    <subcellularLocation>
        <location evidence="1">Cell membrane</location>
        <topology evidence="1">Multi-pass membrane protein</topology>
    </subcellularLocation>
</comment>
<keyword evidence="11" id="KW-1185">Reference proteome</keyword>
<dbReference type="InterPro" id="IPR050445">
    <property type="entry name" value="Bact_polysacc_biosynth/exp"/>
</dbReference>
<evidence type="ECO:0000256" key="1">
    <source>
        <dbReference type="ARBA" id="ARBA00004651"/>
    </source>
</evidence>
<feature type="coiled-coil region" evidence="6">
    <location>
        <begin position="310"/>
        <end position="368"/>
    </location>
</feature>
<evidence type="ECO:0000256" key="7">
    <source>
        <dbReference type="SAM" id="Phobius"/>
    </source>
</evidence>
<feature type="domain" description="Tyrosine-protein kinase G-rich" evidence="9">
    <location>
        <begin position="350"/>
        <end position="425"/>
    </location>
</feature>
<dbReference type="GO" id="GO:0005886">
    <property type="term" value="C:plasma membrane"/>
    <property type="evidence" value="ECO:0007669"/>
    <property type="project" value="UniProtKB-SubCell"/>
</dbReference>
<feature type="coiled-coil region" evidence="6">
    <location>
        <begin position="166"/>
        <end position="236"/>
    </location>
</feature>
<reference evidence="10" key="1">
    <citation type="submission" date="2020-09" db="EMBL/GenBank/DDBJ databases">
        <title>A novel bacterium of genus Mangrovicoccus, isolated from South China Sea.</title>
        <authorList>
            <person name="Huang H."/>
            <person name="Mo K."/>
            <person name="Hu Y."/>
        </authorList>
    </citation>
    <scope>NUCLEOTIDE SEQUENCE</scope>
    <source>
        <strain evidence="10">HB182678</strain>
    </source>
</reference>
<feature type="transmembrane region" description="Helical" evidence="7">
    <location>
        <begin position="465"/>
        <end position="485"/>
    </location>
</feature>
<dbReference type="Pfam" id="PF13807">
    <property type="entry name" value="GNVR"/>
    <property type="match status" value="1"/>
</dbReference>
<name>A0A8J7CWQ4_9RHOB</name>
<dbReference type="PANTHER" id="PTHR32309:SF13">
    <property type="entry name" value="FERRIC ENTEROBACTIN TRANSPORT PROTEIN FEPE"/>
    <property type="match status" value="1"/>
</dbReference>
<sequence>MKIDFSYYISIFWRRFHYFFVIAVFFSVIGVAVAMVMPAEYSASARMLVESPQISDKLAASTVNVVANEQLQVIQQRVMARANLIDLANRMDVFADEPGLPSGAIVEQMRDRIAFTIHGGRNEATFVDVSFRGGDPDVVARVANALVTQILDENVRMRTVAAGDTMEFFQNEVDRLGVELDDQSAKILQFKSANADWLPEQREFLFSRQEAMLGQVRDLDSQIESLRQQKQNAQDLFDATGATGAGRQLSPDEAALAEARRDLDNALAVFAPDNPRLKVLEARVRQLESRVATSAGAAGGTPQSVLDVQLAQYDRSIADLEAARDSLRAELGRIEENLKKIPATTVTLDALQRDFESTQGQYQEAVSRLSAAETGERIELGGKSQRISVVEQATRPASPSKPNRPLIAAAGVGLGLSLGLGFVVLLELLNRSIRRPAEISDKLGIATFAVIPLIRTETETRLRRVVIFGTLLMVLIAIPVIIWALHVYVVPLDSLVERIANKFGMSVSAR</sequence>
<evidence type="ECO:0000256" key="4">
    <source>
        <dbReference type="ARBA" id="ARBA00022989"/>
    </source>
</evidence>
<feature type="transmembrane region" description="Helical" evidence="7">
    <location>
        <begin position="16"/>
        <end position="37"/>
    </location>
</feature>
<keyword evidence="5 7" id="KW-0472">Membrane</keyword>
<dbReference type="InterPro" id="IPR003856">
    <property type="entry name" value="LPS_length_determ_N"/>
</dbReference>
<dbReference type="GO" id="GO:0004713">
    <property type="term" value="F:protein tyrosine kinase activity"/>
    <property type="evidence" value="ECO:0007669"/>
    <property type="project" value="TreeGrafter"/>
</dbReference>
<feature type="transmembrane region" description="Helical" evidence="7">
    <location>
        <begin position="406"/>
        <end position="426"/>
    </location>
</feature>
<gene>
    <name evidence="10" type="ORF">ICN82_07530</name>
</gene>
<dbReference type="AlphaFoldDB" id="A0A8J7CWQ4"/>
<evidence type="ECO:0000313" key="10">
    <source>
        <dbReference type="EMBL" id="MBE3638052.1"/>
    </source>
</evidence>
<evidence type="ECO:0000256" key="3">
    <source>
        <dbReference type="ARBA" id="ARBA00022692"/>
    </source>
</evidence>
<keyword evidence="6" id="KW-0175">Coiled coil</keyword>
<evidence type="ECO:0000256" key="2">
    <source>
        <dbReference type="ARBA" id="ARBA00022475"/>
    </source>
</evidence>
<evidence type="ECO:0000259" key="9">
    <source>
        <dbReference type="Pfam" id="PF13807"/>
    </source>
</evidence>
<keyword evidence="2" id="KW-1003">Cell membrane</keyword>
<dbReference type="PANTHER" id="PTHR32309">
    <property type="entry name" value="TYROSINE-PROTEIN KINASE"/>
    <property type="match status" value="1"/>
</dbReference>
<protein>
    <submittedName>
        <fullName evidence="10">Lipopolysaccharide biosynthesis protein</fullName>
    </submittedName>
</protein>
<comment type="caution">
    <text evidence="10">The sequence shown here is derived from an EMBL/GenBank/DDBJ whole genome shotgun (WGS) entry which is preliminary data.</text>
</comment>
<keyword evidence="3 7" id="KW-0812">Transmembrane</keyword>